<dbReference type="Gene3D" id="3.30.70.100">
    <property type="match status" value="1"/>
</dbReference>
<dbReference type="Ensembl" id="ENSECRT00000014587.1">
    <property type="protein sequence ID" value="ENSECRP00000014335.1"/>
    <property type="gene ID" value="ENSECRG00000009572.1"/>
</dbReference>
<dbReference type="Gene3D" id="3.30.70.1180">
    <property type="entry name" value="Vacuolar atp synthase subunit c, domain 1"/>
    <property type="match status" value="1"/>
</dbReference>
<dbReference type="PANTHER" id="PTHR10137">
    <property type="entry name" value="V-TYPE PROTON ATPASE SUBUNIT C"/>
    <property type="match status" value="1"/>
</dbReference>
<dbReference type="InterPro" id="IPR004907">
    <property type="entry name" value="ATPase_V1-cplx_csu"/>
</dbReference>
<comment type="subunit">
    <text evidence="6">V-ATPase is a heteromultimeric enzyme made up of two complexes: the ATP-hydrolytic V1 complex and the proton translocation V0 complex. The V1 complex consists of three catalytic AB heterodimers that form a heterohexamer, three peripheral stalks each consisting of EG heterodimers, one central rotor including subunits D and F, and the regulatory subunits C and H. The proton translocation complex V0 consists of the proton transport subunit a, a ring of proteolipid subunits c9c'', rotary subunit d, subunits e and f, and two accessory subunits.</text>
</comment>
<comment type="function">
    <text evidence="5 6">Subunit of the V1 complex of vacuolar(H+)-ATPase (V-ATPase), a multisubunit enzyme composed of a peripheral complex (V1) that hydrolyzes ATP and a membrane integral complex (V0) that translocates protons. V-ATPase is responsible for acidifying and maintaining the pH of intracellular compartments and in some cell types, is targeted to the plasma membrane, where it is responsible for acidifying the extracellular environment. Subunit C is necessary for the assembly of the catalytic sector of the enzyme and is likely to have a specific function in its catalytic activity.</text>
</comment>
<dbReference type="GO" id="GO:0046961">
    <property type="term" value="F:proton-transporting ATPase activity, rotational mechanism"/>
    <property type="evidence" value="ECO:0007669"/>
    <property type="project" value="InterPro"/>
</dbReference>
<keyword evidence="3 6" id="KW-0375">Hydrogen ion transport</keyword>
<dbReference type="Pfam" id="PF03223">
    <property type="entry name" value="V-ATPase_C"/>
    <property type="match status" value="1"/>
</dbReference>
<reference evidence="7" key="2">
    <citation type="submission" date="2025-08" db="UniProtKB">
        <authorList>
            <consortium name="Ensembl"/>
        </authorList>
    </citation>
    <scope>IDENTIFICATION</scope>
</reference>
<dbReference type="SUPFAM" id="SSF118203">
    <property type="entry name" value="Vacuolar ATP synthase subunit C"/>
    <property type="match status" value="1"/>
</dbReference>
<dbReference type="GeneTree" id="ENSGT00390000004263"/>
<gene>
    <name evidence="7" type="primary">ATP6V1C2</name>
    <name evidence="7" type="synonym">LOC114648062</name>
</gene>
<evidence type="ECO:0000256" key="1">
    <source>
        <dbReference type="ARBA" id="ARBA00006138"/>
    </source>
</evidence>
<dbReference type="Proteomes" id="UP000694620">
    <property type="component" value="Chromosome 3"/>
</dbReference>
<sequence>MTEFWLISAPNDRSNEQTWERMQAVTTKANLSNNFKFAIPDIKVGNLDLMITLTDELGKLDIYTESVLKKIAQYTAETMEDSKDRIQENLLANGVDLVTYVTRFQWDMAKYPIKQSLVNLIEVISKQISQIEADFKSRSLSYNNLKGNLQSMERKAVGNLLTCTLTDIVKKDDFVLDSEYLTTLLVVVPKTNYGTWLKTYESLTDLVVPQSTKKIMEDSEGGLFTVTLFKKAVEDFRIKARENKFMVREFNYNEKELNAEKAEIARLAADKKQQYGPLLRWLKVNFSEAFIGWIHIKALRVFVESVLRYGLPVNFQAVLLQPSKKQFKRLREVLNAVFKHLDGIAATSVVDYGMDIPGLNIGNQEYYSYVYFKIDLNMIDH</sequence>
<comment type="similarity">
    <text evidence="1 6">Belongs to the V-ATPase C subunit family.</text>
</comment>
<accession>A0A8C4SB51</accession>
<dbReference type="InterPro" id="IPR036132">
    <property type="entry name" value="Vac_ATP_synth_c_sf"/>
</dbReference>
<reference evidence="7" key="1">
    <citation type="submission" date="2021-06" db="EMBL/GenBank/DDBJ databases">
        <authorList>
            <consortium name="Wellcome Sanger Institute Data Sharing"/>
        </authorList>
    </citation>
    <scope>NUCLEOTIDE SEQUENCE [LARGE SCALE GENOMIC DNA]</scope>
</reference>
<keyword evidence="2 6" id="KW-0813">Transport</keyword>
<dbReference type="OrthoDB" id="6605928at2759"/>
<dbReference type="Gene3D" id="1.20.1460.10">
    <property type="entry name" value="subunit c (vma5p) of the yeast v-atpase, domain 2"/>
    <property type="match status" value="1"/>
</dbReference>
<protein>
    <recommendedName>
        <fullName evidence="6">V-type proton ATPase subunit C</fullName>
    </recommendedName>
</protein>
<evidence type="ECO:0000256" key="2">
    <source>
        <dbReference type="ARBA" id="ARBA00022448"/>
    </source>
</evidence>
<evidence type="ECO:0000256" key="4">
    <source>
        <dbReference type="ARBA" id="ARBA00023065"/>
    </source>
</evidence>
<dbReference type="GO" id="GO:0000221">
    <property type="term" value="C:vacuolar proton-transporting V-type ATPase, V1 domain"/>
    <property type="evidence" value="ECO:0007669"/>
    <property type="project" value="TreeGrafter"/>
</dbReference>
<dbReference type="PANTHER" id="PTHR10137:SF4">
    <property type="entry name" value="V-TYPE PROTON ATPASE SUBUNIT C 2"/>
    <property type="match status" value="1"/>
</dbReference>
<proteinExistence type="inferred from homology"/>
<evidence type="ECO:0000256" key="6">
    <source>
        <dbReference type="RuleBase" id="RU364010"/>
    </source>
</evidence>
<evidence type="ECO:0000256" key="5">
    <source>
        <dbReference type="ARBA" id="ARBA00046006"/>
    </source>
</evidence>
<evidence type="ECO:0000256" key="3">
    <source>
        <dbReference type="ARBA" id="ARBA00022781"/>
    </source>
</evidence>
<dbReference type="FunFam" id="3.30.70.100:FF:000002">
    <property type="entry name" value="V-type proton ATPase subunit C"/>
    <property type="match status" value="1"/>
</dbReference>
<evidence type="ECO:0000313" key="7">
    <source>
        <dbReference type="Ensembl" id="ENSECRP00000014335.1"/>
    </source>
</evidence>
<keyword evidence="8" id="KW-1185">Reference proteome</keyword>
<organism evidence="7 8">
    <name type="scientific">Erpetoichthys calabaricus</name>
    <name type="common">Rope fish</name>
    <name type="synonym">Calamoichthys calabaricus</name>
    <dbReference type="NCBI Taxonomy" id="27687"/>
    <lineage>
        <taxon>Eukaryota</taxon>
        <taxon>Metazoa</taxon>
        <taxon>Chordata</taxon>
        <taxon>Craniata</taxon>
        <taxon>Vertebrata</taxon>
        <taxon>Euteleostomi</taxon>
        <taxon>Actinopterygii</taxon>
        <taxon>Polypteriformes</taxon>
        <taxon>Polypteridae</taxon>
        <taxon>Erpetoichthys</taxon>
    </lineage>
</organism>
<keyword evidence="4 6" id="KW-0406">Ion transport</keyword>
<name>A0A8C4SB51_ERPCA</name>
<dbReference type="CDD" id="cd14785">
    <property type="entry name" value="V-ATPase_C"/>
    <property type="match status" value="1"/>
</dbReference>
<reference evidence="7" key="3">
    <citation type="submission" date="2025-09" db="UniProtKB">
        <authorList>
            <consortium name="Ensembl"/>
        </authorList>
    </citation>
    <scope>IDENTIFICATION</scope>
</reference>
<dbReference type="GO" id="GO:0005765">
    <property type="term" value="C:lysosomal membrane"/>
    <property type="evidence" value="ECO:0007669"/>
    <property type="project" value="TreeGrafter"/>
</dbReference>
<dbReference type="AlphaFoldDB" id="A0A8C4SB51"/>
<evidence type="ECO:0000313" key="8">
    <source>
        <dbReference type="Proteomes" id="UP000694620"/>
    </source>
</evidence>